<dbReference type="InterPro" id="IPR038770">
    <property type="entry name" value="Na+/solute_symporter_sf"/>
</dbReference>
<dbReference type="GO" id="GO:0055085">
    <property type="term" value="P:transmembrane transport"/>
    <property type="evidence" value="ECO:0007669"/>
    <property type="project" value="InterPro"/>
</dbReference>
<dbReference type="GO" id="GO:0005886">
    <property type="term" value="C:plasma membrane"/>
    <property type="evidence" value="ECO:0007669"/>
    <property type="project" value="UniProtKB-SubCell"/>
</dbReference>
<evidence type="ECO:0000256" key="7">
    <source>
        <dbReference type="ARBA" id="ARBA00023136"/>
    </source>
</evidence>
<comment type="similarity">
    <text evidence="2">Belongs to the auxin efflux carrier (TC 2.A.69) family.</text>
</comment>
<evidence type="ECO:0000256" key="4">
    <source>
        <dbReference type="ARBA" id="ARBA00022475"/>
    </source>
</evidence>
<keyword evidence="5 8" id="KW-0812">Transmembrane</keyword>
<keyword evidence="10" id="KW-1185">Reference proteome</keyword>
<keyword evidence="6 8" id="KW-1133">Transmembrane helix</keyword>
<feature type="transmembrane region" description="Helical" evidence="8">
    <location>
        <begin position="5"/>
        <end position="24"/>
    </location>
</feature>
<comment type="caution">
    <text evidence="9">The sequence shown here is derived from an EMBL/GenBank/DDBJ whole genome shotgun (WGS) entry which is preliminary data.</text>
</comment>
<feature type="transmembrane region" description="Helical" evidence="8">
    <location>
        <begin position="127"/>
        <end position="148"/>
    </location>
</feature>
<feature type="transmembrane region" description="Helical" evidence="8">
    <location>
        <begin position="168"/>
        <end position="186"/>
    </location>
</feature>
<evidence type="ECO:0000256" key="8">
    <source>
        <dbReference type="SAM" id="Phobius"/>
    </source>
</evidence>
<dbReference type="PANTHER" id="PTHR36838">
    <property type="entry name" value="AUXIN EFFLUX CARRIER FAMILY PROTEIN"/>
    <property type="match status" value="1"/>
</dbReference>
<sequence>MENLIYSLNASLPIFLVMAAGWGFKRIGLLNESFAGGADKLVFRVTVPLLLFNQIRAIDVWENFDWRYLGFCMGATAAAVCLLWPLSHLLIRDKASVGAFVQACYRSSAAILGVAFIENAYGQAGMASLMVLGSVPLFNLFAVLILTVEGGARGQELGRRVAAAARGIATNPMILGILAGLLASLLRLRLPVVVDKTFSSLAGLTTPLALLAIGIEFKGKEALGKLKLTALATVIKLLALPAIFLPMAAALGFRQELLMGLVVMLGSPATPMGYVMAREMGGDEVLASSAIMLTTLCSAVTLTFWIFLFRALGYL</sequence>
<evidence type="ECO:0000256" key="6">
    <source>
        <dbReference type="ARBA" id="ARBA00022989"/>
    </source>
</evidence>
<dbReference type="Proteomes" id="UP000659630">
    <property type="component" value="Unassembled WGS sequence"/>
</dbReference>
<protein>
    <submittedName>
        <fullName evidence="9">AEC family transporter</fullName>
    </submittedName>
</protein>
<reference evidence="9" key="1">
    <citation type="submission" date="2020-08" db="EMBL/GenBank/DDBJ databases">
        <title>Genome public.</title>
        <authorList>
            <person name="Liu C."/>
            <person name="Sun Q."/>
        </authorList>
    </citation>
    <scope>NUCLEOTIDE SEQUENCE</scope>
    <source>
        <strain evidence="9">BX8</strain>
    </source>
</reference>
<dbReference type="InterPro" id="IPR004776">
    <property type="entry name" value="Mem_transp_PIN-like"/>
</dbReference>
<dbReference type="AlphaFoldDB" id="A0A923I9T9"/>
<evidence type="ECO:0000256" key="1">
    <source>
        <dbReference type="ARBA" id="ARBA00004651"/>
    </source>
</evidence>
<dbReference type="Pfam" id="PF03547">
    <property type="entry name" value="Mem_trans"/>
    <property type="match status" value="1"/>
</dbReference>
<dbReference type="Gene3D" id="1.20.1530.20">
    <property type="match status" value="1"/>
</dbReference>
<evidence type="ECO:0000256" key="2">
    <source>
        <dbReference type="ARBA" id="ARBA00010145"/>
    </source>
</evidence>
<keyword evidence="7 8" id="KW-0472">Membrane</keyword>
<accession>A0A923I9T9</accession>
<organism evidence="9 10">
    <name type="scientific">Anaerofilum hominis</name>
    <dbReference type="NCBI Taxonomy" id="2763016"/>
    <lineage>
        <taxon>Bacteria</taxon>
        <taxon>Bacillati</taxon>
        <taxon>Bacillota</taxon>
        <taxon>Clostridia</taxon>
        <taxon>Eubacteriales</taxon>
        <taxon>Oscillospiraceae</taxon>
        <taxon>Anaerofilum</taxon>
    </lineage>
</organism>
<name>A0A923I9T9_9FIRM</name>
<dbReference type="RefSeq" id="WP_186888108.1">
    <property type="nucleotide sequence ID" value="NZ_JACONZ010000003.1"/>
</dbReference>
<feature type="transmembrane region" description="Helical" evidence="8">
    <location>
        <begin position="257"/>
        <end position="277"/>
    </location>
</feature>
<feature type="transmembrane region" description="Helical" evidence="8">
    <location>
        <begin position="68"/>
        <end position="91"/>
    </location>
</feature>
<dbReference type="PANTHER" id="PTHR36838:SF4">
    <property type="entry name" value="AUXIN EFFLUX CARRIER FAMILY PROTEIN"/>
    <property type="match status" value="1"/>
</dbReference>
<keyword evidence="4" id="KW-1003">Cell membrane</keyword>
<feature type="transmembrane region" description="Helical" evidence="8">
    <location>
        <begin position="289"/>
        <end position="312"/>
    </location>
</feature>
<evidence type="ECO:0000313" key="9">
    <source>
        <dbReference type="EMBL" id="MBC5581744.1"/>
    </source>
</evidence>
<comment type="subcellular location">
    <subcellularLocation>
        <location evidence="1">Cell membrane</location>
        <topology evidence="1">Multi-pass membrane protein</topology>
    </subcellularLocation>
</comment>
<feature type="transmembrane region" description="Helical" evidence="8">
    <location>
        <begin position="229"/>
        <end position="251"/>
    </location>
</feature>
<evidence type="ECO:0000256" key="3">
    <source>
        <dbReference type="ARBA" id="ARBA00022448"/>
    </source>
</evidence>
<proteinExistence type="inferred from homology"/>
<gene>
    <name evidence="9" type="ORF">H8S23_09510</name>
</gene>
<evidence type="ECO:0000313" key="10">
    <source>
        <dbReference type="Proteomes" id="UP000659630"/>
    </source>
</evidence>
<evidence type="ECO:0000256" key="5">
    <source>
        <dbReference type="ARBA" id="ARBA00022692"/>
    </source>
</evidence>
<keyword evidence="3" id="KW-0813">Transport</keyword>
<dbReference type="EMBL" id="JACONZ010000003">
    <property type="protein sequence ID" value="MBC5581744.1"/>
    <property type="molecule type" value="Genomic_DNA"/>
</dbReference>
<feature type="transmembrane region" description="Helical" evidence="8">
    <location>
        <begin position="198"/>
        <end position="217"/>
    </location>
</feature>